<keyword evidence="3 7" id="KW-0479">Metal-binding</keyword>
<dbReference type="PANTHER" id="PTHR47870:SF1">
    <property type="entry name" value="CYTOCHROME C-TYPE BIOGENESIS PROTEIN CCMH"/>
    <property type="match status" value="1"/>
</dbReference>
<comment type="function">
    <text evidence="7">Possible subunit of a heme lyase.</text>
</comment>
<feature type="signal peptide" evidence="7">
    <location>
        <begin position="1"/>
        <end position="28"/>
    </location>
</feature>
<keyword evidence="6 7" id="KW-0408">Iron</keyword>
<dbReference type="OrthoDB" id="9804975at2"/>
<dbReference type="GO" id="GO:0046872">
    <property type="term" value="F:metal ion binding"/>
    <property type="evidence" value="ECO:0007669"/>
    <property type="project" value="UniProtKB-KW"/>
</dbReference>
<dbReference type="InterPro" id="IPR051263">
    <property type="entry name" value="C-type_cytochrome_biogenesis"/>
</dbReference>
<feature type="transmembrane region" description="Helical" evidence="7">
    <location>
        <begin position="112"/>
        <end position="133"/>
    </location>
</feature>
<accession>A0A444MGB6</accession>
<feature type="domain" description="CcmH/CycL/Ccl2/NrfF N-terminal" evidence="8">
    <location>
        <begin position="18"/>
        <end position="160"/>
    </location>
</feature>
<evidence type="ECO:0000259" key="8">
    <source>
        <dbReference type="Pfam" id="PF03918"/>
    </source>
</evidence>
<keyword evidence="5" id="KW-0201">Cytochrome c-type biogenesis</keyword>
<dbReference type="AlphaFoldDB" id="A0A444MGB6"/>
<evidence type="ECO:0000256" key="5">
    <source>
        <dbReference type="ARBA" id="ARBA00022748"/>
    </source>
</evidence>
<keyword evidence="10" id="KW-1185">Reference proteome</keyword>
<dbReference type="Proteomes" id="UP000287168">
    <property type="component" value="Unassembled WGS sequence"/>
</dbReference>
<feature type="chain" id="PRO_5018810192" description="Cytochrome c-type biogenesis protein" evidence="7">
    <location>
        <begin position="29"/>
        <end position="166"/>
    </location>
</feature>
<dbReference type="EMBL" id="SBLC01000002">
    <property type="protein sequence ID" value="RWY44735.1"/>
    <property type="molecule type" value="Genomic_DNA"/>
</dbReference>
<name>A0A444MGB6_9RHOB</name>
<evidence type="ECO:0000256" key="2">
    <source>
        <dbReference type="ARBA" id="ARBA00022617"/>
    </source>
</evidence>
<dbReference type="RefSeq" id="WP_128486534.1">
    <property type="nucleotide sequence ID" value="NZ_JBHLXB010000026.1"/>
</dbReference>
<dbReference type="GO" id="GO:0017004">
    <property type="term" value="P:cytochrome complex assembly"/>
    <property type="evidence" value="ECO:0007669"/>
    <property type="project" value="UniProtKB-KW"/>
</dbReference>
<sequence length="166" mass="18303">MIRLLRPLALAFAVALALPLAAPVPAYAVQPDEVLKDPLLEKRARELSKDLRCLVCRNESIDESTSDLARDLRLLVRERLLAGDSDSEVIDYLVERFGEYVLLRPLTGGVNVILWAAGPVVFLLAFGGALIYLRGRRDKPKAPGQDGLSAEEEERLAKILAEDKLS</sequence>
<protein>
    <recommendedName>
        <fullName evidence="7">Cytochrome c-type biogenesis protein</fullName>
    </recommendedName>
</protein>
<evidence type="ECO:0000256" key="7">
    <source>
        <dbReference type="RuleBase" id="RU364112"/>
    </source>
</evidence>
<keyword evidence="7" id="KW-0472">Membrane</keyword>
<keyword evidence="4 7" id="KW-0732">Signal</keyword>
<keyword evidence="2 7" id="KW-0349">Heme</keyword>
<keyword evidence="7" id="KW-0812">Transmembrane</keyword>
<evidence type="ECO:0000256" key="4">
    <source>
        <dbReference type="ARBA" id="ARBA00022729"/>
    </source>
</evidence>
<evidence type="ECO:0000256" key="6">
    <source>
        <dbReference type="ARBA" id="ARBA00023004"/>
    </source>
</evidence>
<evidence type="ECO:0000313" key="10">
    <source>
        <dbReference type="Proteomes" id="UP000287168"/>
    </source>
</evidence>
<dbReference type="PANTHER" id="PTHR47870">
    <property type="entry name" value="CYTOCHROME C-TYPE BIOGENESIS PROTEIN CCMH"/>
    <property type="match status" value="1"/>
</dbReference>
<dbReference type="Gene3D" id="1.10.8.640">
    <property type="entry name" value="Cytochrome C biogenesis protein"/>
    <property type="match status" value="1"/>
</dbReference>
<comment type="caution">
    <text evidence="9">The sequence shown here is derived from an EMBL/GenBank/DDBJ whole genome shotgun (WGS) entry which is preliminary data.</text>
</comment>
<keyword evidence="7" id="KW-1133">Transmembrane helix</keyword>
<dbReference type="CDD" id="cd16378">
    <property type="entry name" value="CcmH_N"/>
    <property type="match status" value="1"/>
</dbReference>
<dbReference type="InterPro" id="IPR038297">
    <property type="entry name" value="CcmH/CycL/NrfF/Ccl2_sf"/>
</dbReference>
<proteinExistence type="inferred from homology"/>
<organism evidence="9 10">
    <name type="scientific">Falsigemmobacter intermedius</name>
    <dbReference type="NCBI Taxonomy" id="1553448"/>
    <lineage>
        <taxon>Bacteria</taxon>
        <taxon>Pseudomonadati</taxon>
        <taxon>Pseudomonadota</taxon>
        <taxon>Alphaproteobacteria</taxon>
        <taxon>Rhodobacterales</taxon>
        <taxon>Paracoccaceae</taxon>
        <taxon>Falsigemmobacter</taxon>
    </lineage>
</organism>
<evidence type="ECO:0000313" key="9">
    <source>
        <dbReference type="EMBL" id="RWY44735.1"/>
    </source>
</evidence>
<dbReference type="Pfam" id="PF03918">
    <property type="entry name" value="CcmH"/>
    <property type="match status" value="1"/>
</dbReference>
<reference evidence="9 10" key="1">
    <citation type="journal article" date="2015" name="Int. J. Syst. Evol. Microbiol.">
        <title>Gemmobacter intermedius sp. nov., isolated from a white stork (Ciconia ciconia).</title>
        <authorList>
            <person name="Kampfer P."/>
            <person name="Jerzak L."/>
            <person name="Wilharm G."/>
            <person name="Golke J."/>
            <person name="Busse H.J."/>
            <person name="Glaeser S.P."/>
        </authorList>
    </citation>
    <scope>NUCLEOTIDE SEQUENCE [LARGE SCALE GENOMIC DNA]</scope>
    <source>
        <strain evidence="9 10">119/4</strain>
    </source>
</reference>
<evidence type="ECO:0000256" key="1">
    <source>
        <dbReference type="ARBA" id="ARBA00010342"/>
    </source>
</evidence>
<dbReference type="InterPro" id="IPR005616">
    <property type="entry name" value="CcmH/CycL/Ccl2/NrfF_N"/>
</dbReference>
<gene>
    <name evidence="9" type="ORF">EP867_02055</name>
</gene>
<comment type="similarity">
    <text evidence="1 7">Belongs to the CcmH/CycL/Ccl2/NrfF family.</text>
</comment>
<dbReference type="GO" id="GO:0005886">
    <property type="term" value="C:plasma membrane"/>
    <property type="evidence" value="ECO:0007669"/>
    <property type="project" value="TreeGrafter"/>
</dbReference>
<evidence type="ECO:0000256" key="3">
    <source>
        <dbReference type="ARBA" id="ARBA00022723"/>
    </source>
</evidence>